<dbReference type="KEGG" id="rom:EI983_08485"/>
<protein>
    <submittedName>
        <fullName evidence="2">Uncharacterized protein</fullName>
    </submittedName>
</protein>
<dbReference type="AlphaFoldDB" id="A0A6I6IS29"/>
<accession>A0A6I6IS29</accession>
<dbReference type="Proteomes" id="UP000428330">
    <property type="component" value="Chromosome"/>
</dbReference>
<keyword evidence="1" id="KW-0472">Membrane</keyword>
<sequence>MNGSGYAIAYLILYGGFALFVLAMLLLAWVLIRKGYKILGCLVLVGLVAAGVIPAAKSQWHAARIGAAVQAASFVPETLDFAGKRVIFVETESTICGRDICDYALRHGGLAEVYWAAADNLRAGHPELSWPFQAIAAGREVHRVALTDPEISDSGLALPDPVSQSTEIPQVDYTVLTDDSFLTLDYAEAFGLPEDLARHIRFSYMVFEGWPEPGQTPILRLLTAQYSVEPYFIWPVSSRHTYDPPLFVHRDRLRSWFCAAPMKSAYFPAEQCQDN</sequence>
<evidence type="ECO:0000256" key="1">
    <source>
        <dbReference type="SAM" id="Phobius"/>
    </source>
</evidence>
<gene>
    <name evidence="2" type="ORF">EI983_08485</name>
</gene>
<name>A0A6I6IS29_9RHOB</name>
<dbReference type="RefSeq" id="WP_157706950.1">
    <property type="nucleotide sequence ID" value="NZ_CP034348.1"/>
</dbReference>
<feature type="transmembrane region" description="Helical" evidence="1">
    <location>
        <begin position="6"/>
        <end position="31"/>
    </location>
</feature>
<dbReference type="EMBL" id="CP034348">
    <property type="protein sequence ID" value="QGX98317.1"/>
    <property type="molecule type" value="Genomic_DNA"/>
</dbReference>
<evidence type="ECO:0000313" key="2">
    <source>
        <dbReference type="EMBL" id="QGX98317.1"/>
    </source>
</evidence>
<dbReference type="OrthoDB" id="9832115at2"/>
<feature type="transmembrane region" description="Helical" evidence="1">
    <location>
        <begin position="38"/>
        <end position="56"/>
    </location>
</feature>
<proteinExistence type="predicted"/>
<keyword evidence="3" id="KW-1185">Reference proteome</keyword>
<reference evidence="3" key="1">
    <citation type="submission" date="2018-12" db="EMBL/GenBank/DDBJ databases">
        <title>Complete genome sequence of Roseovarius sp. MME-070.</title>
        <authorList>
            <person name="Nam Y.-D."/>
            <person name="Kang J."/>
            <person name="Chung W.-H."/>
            <person name="Park Y.S."/>
        </authorList>
    </citation>
    <scope>NUCLEOTIDE SEQUENCE [LARGE SCALE GENOMIC DNA]</scope>
    <source>
        <strain evidence="3">MME-070</strain>
    </source>
</reference>
<evidence type="ECO:0000313" key="3">
    <source>
        <dbReference type="Proteomes" id="UP000428330"/>
    </source>
</evidence>
<keyword evidence="1" id="KW-1133">Transmembrane helix</keyword>
<organism evidence="2 3">
    <name type="scientific">Roseovarius faecimaris</name>
    <dbReference type="NCBI Taxonomy" id="2494550"/>
    <lineage>
        <taxon>Bacteria</taxon>
        <taxon>Pseudomonadati</taxon>
        <taxon>Pseudomonadota</taxon>
        <taxon>Alphaproteobacteria</taxon>
        <taxon>Rhodobacterales</taxon>
        <taxon>Roseobacteraceae</taxon>
        <taxon>Roseovarius</taxon>
    </lineage>
</organism>
<keyword evidence="1" id="KW-0812">Transmembrane</keyword>